<gene>
    <name evidence="2" type="ORF">A7E78_07155</name>
</gene>
<dbReference type="PANTHER" id="PTHR31302:SF0">
    <property type="entry name" value="TRANSMEMBRANE PROTEIN WITH METALLOPHOSPHOESTERASE DOMAIN"/>
    <property type="match status" value="1"/>
</dbReference>
<protein>
    <recommendedName>
        <fullName evidence="1">Calcineurin-like phosphoesterase domain-containing protein</fullName>
    </recommendedName>
</protein>
<proteinExistence type="predicted"/>
<dbReference type="Gene3D" id="3.60.21.10">
    <property type="match status" value="1"/>
</dbReference>
<dbReference type="KEGG" id="pef:A7E78_07155"/>
<dbReference type="SUPFAM" id="SSF56300">
    <property type="entry name" value="Metallo-dependent phosphatases"/>
    <property type="match status" value="1"/>
</dbReference>
<keyword evidence="3" id="KW-1185">Reference proteome</keyword>
<dbReference type="InterPro" id="IPR029052">
    <property type="entry name" value="Metallo-depent_PP-like"/>
</dbReference>
<sequence>MSEPTTNKTITSLSRRKFLTVGTGLIGGLFLGKACWYEPRSFVVEKVQLSIAKIPPGPGLRIVHLSDFHLRSLPNHFAEAATTINELRPDLILLTGDYLDQARKLEGALEFVSLLRSEGGIFAVQGNWEYWSRLEGEPLRRKLAKAGAELLINERRDLLIRGIPLSILGIDYPSASQGLEKIRQAATSNRLNVVLSHVPAFGHDRLSPVADLILSGHTHGGQVRLPFIHPFYLPRFSAPFVSGLYRVTANNIPLYVNRGMGTSVLPVRFFCQPEIALLQLHSPAAGEVPW</sequence>
<feature type="domain" description="Calcineurin-like phosphoesterase" evidence="1">
    <location>
        <begin position="60"/>
        <end position="220"/>
    </location>
</feature>
<organism evidence="2 3">
    <name type="scientific">Syntrophotalea acetylenivorans</name>
    <dbReference type="NCBI Taxonomy" id="1842532"/>
    <lineage>
        <taxon>Bacteria</taxon>
        <taxon>Pseudomonadati</taxon>
        <taxon>Thermodesulfobacteriota</taxon>
        <taxon>Desulfuromonadia</taxon>
        <taxon>Desulfuromonadales</taxon>
        <taxon>Syntrophotaleaceae</taxon>
        <taxon>Syntrophotalea</taxon>
    </lineage>
</organism>
<dbReference type="InterPro" id="IPR051158">
    <property type="entry name" value="Metallophosphoesterase_sf"/>
</dbReference>
<accession>A0A1L3GP23</accession>
<dbReference type="CDD" id="cd07385">
    <property type="entry name" value="MPP_YkuE_C"/>
    <property type="match status" value="1"/>
</dbReference>
<evidence type="ECO:0000313" key="3">
    <source>
        <dbReference type="Proteomes" id="UP000182517"/>
    </source>
</evidence>
<dbReference type="AlphaFoldDB" id="A0A1L3GP23"/>
<dbReference type="EMBL" id="CP015519">
    <property type="protein sequence ID" value="APG27635.1"/>
    <property type="molecule type" value="Genomic_DNA"/>
</dbReference>
<dbReference type="OrthoDB" id="9780884at2"/>
<dbReference type="PANTHER" id="PTHR31302">
    <property type="entry name" value="TRANSMEMBRANE PROTEIN WITH METALLOPHOSPHOESTERASE DOMAIN-RELATED"/>
    <property type="match status" value="1"/>
</dbReference>
<reference evidence="2 3" key="1">
    <citation type="journal article" date="2017" name="Genome Announc.">
        <title>Complete Genome Sequences of Two Acetylene-Fermenting Pelobacter acetylenicus Strains.</title>
        <authorList>
            <person name="Sutton J.M."/>
            <person name="Baesman S.M."/>
            <person name="Fierst J.L."/>
            <person name="Poret-Peterson A.T."/>
            <person name="Oremland R.S."/>
            <person name="Dunlap D.S."/>
            <person name="Akob D.M."/>
        </authorList>
    </citation>
    <scope>NUCLEOTIDE SEQUENCE [LARGE SCALE GENOMIC DNA]</scope>
    <source>
        <strain evidence="2 3">SFB93</strain>
    </source>
</reference>
<dbReference type="Pfam" id="PF00149">
    <property type="entry name" value="Metallophos"/>
    <property type="match status" value="1"/>
</dbReference>
<dbReference type="InterPro" id="IPR004843">
    <property type="entry name" value="Calcineurin-like_PHP"/>
</dbReference>
<name>A0A1L3GP23_9BACT</name>
<dbReference type="Proteomes" id="UP000182517">
    <property type="component" value="Chromosome"/>
</dbReference>
<evidence type="ECO:0000259" key="1">
    <source>
        <dbReference type="Pfam" id="PF00149"/>
    </source>
</evidence>
<dbReference type="GO" id="GO:0016787">
    <property type="term" value="F:hydrolase activity"/>
    <property type="evidence" value="ECO:0007669"/>
    <property type="project" value="InterPro"/>
</dbReference>
<dbReference type="RefSeq" id="WP_072283600.1">
    <property type="nucleotide sequence ID" value="NZ_CP015519.1"/>
</dbReference>
<evidence type="ECO:0000313" key="2">
    <source>
        <dbReference type="EMBL" id="APG27635.1"/>
    </source>
</evidence>